<comment type="caution">
    <text evidence="2">The sequence shown here is derived from an EMBL/GenBank/DDBJ whole genome shotgun (WGS) entry which is preliminary data.</text>
</comment>
<evidence type="ECO:0000313" key="2">
    <source>
        <dbReference type="EMBL" id="KAJ1350287.1"/>
    </source>
</evidence>
<name>A0AAD5MJS8_PARTN</name>
<dbReference type="Proteomes" id="UP001196413">
    <property type="component" value="Unassembled WGS sequence"/>
</dbReference>
<dbReference type="AlphaFoldDB" id="A0AAD5MJS8"/>
<proteinExistence type="predicted"/>
<reference evidence="2" key="1">
    <citation type="submission" date="2021-06" db="EMBL/GenBank/DDBJ databases">
        <title>Parelaphostrongylus tenuis whole genome reference sequence.</title>
        <authorList>
            <person name="Garwood T.J."/>
            <person name="Larsen P.A."/>
            <person name="Fountain-Jones N.M."/>
            <person name="Garbe J.R."/>
            <person name="Macchietto M.G."/>
            <person name="Kania S.A."/>
            <person name="Gerhold R.W."/>
            <person name="Richards J.E."/>
            <person name="Wolf T.M."/>
        </authorList>
    </citation>
    <scope>NUCLEOTIDE SEQUENCE</scope>
    <source>
        <strain evidence="2">MNPRO001-30</strain>
        <tissue evidence="2">Meninges</tissue>
    </source>
</reference>
<sequence length="65" mass="7816">MDQRYRQYRERGYHYTTEILTLLSFLASPRPECVKRPRYSPPTRLVDNTRTGTRDATVRIENRVN</sequence>
<dbReference type="EMBL" id="JAHQIW010000829">
    <property type="protein sequence ID" value="KAJ1350287.1"/>
    <property type="molecule type" value="Genomic_DNA"/>
</dbReference>
<gene>
    <name evidence="2" type="ORF">KIN20_006047</name>
</gene>
<organism evidence="2 3">
    <name type="scientific">Parelaphostrongylus tenuis</name>
    <name type="common">Meningeal worm</name>
    <dbReference type="NCBI Taxonomy" id="148309"/>
    <lineage>
        <taxon>Eukaryota</taxon>
        <taxon>Metazoa</taxon>
        <taxon>Ecdysozoa</taxon>
        <taxon>Nematoda</taxon>
        <taxon>Chromadorea</taxon>
        <taxon>Rhabditida</taxon>
        <taxon>Rhabditina</taxon>
        <taxon>Rhabditomorpha</taxon>
        <taxon>Strongyloidea</taxon>
        <taxon>Metastrongylidae</taxon>
        <taxon>Parelaphostrongylus</taxon>
    </lineage>
</organism>
<protein>
    <submittedName>
        <fullName evidence="2">Uncharacterized protein</fullName>
    </submittedName>
</protein>
<evidence type="ECO:0000313" key="3">
    <source>
        <dbReference type="Proteomes" id="UP001196413"/>
    </source>
</evidence>
<accession>A0AAD5MJS8</accession>
<keyword evidence="3" id="KW-1185">Reference proteome</keyword>
<feature type="region of interest" description="Disordered" evidence="1">
    <location>
        <begin position="34"/>
        <end position="53"/>
    </location>
</feature>
<evidence type="ECO:0000256" key="1">
    <source>
        <dbReference type="SAM" id="MobiDB-lite"/>
    </source>
</evidence>